<dbReference type="HOGENOM" id="CLU_398874_0_0_9"/>
<dbReference type="OrthoDB" id="1160430at2"/>
<dbReference type="GO" id="GO:0030246">
    <property type="term" value="F:carbohydrate binding"/>
    <property type="evidence" value="ECO:0007669"/>
    <property type="project" value="InterPro"/>
</dbReference>
<feature type="domain" description="Jacalin-type lectin" evidence="1">
    <location>
        <begin position="4"/>
        <end position="153"/>
    </location>
</feature>
<dbReference type="InterPro" id="IPR036404">
    <property type="entry name" value="Jacalin-like_lectin_dom_sf"/>
</dbReference>
<dbReference type="CDD" id="cd09302">
    <property type="entry name" value="Jacalin_like"/>
    <property type="match status" value="1"/>
</dbReference>
<dbReference type="InterPro" id="IPR033734">
    <property type="entry name" value="Jacalin-like_lectin_dom_plant"/>
</dbReference>
<proteinExistence type="predicted"/>
<evidence type="ECO:0000313" key="3">
    <source>
        <dbReference type="Proteomes" id="UP000002217"/>
    </source>
</evidence>
<reference evidence="2 3" key="1">
    <citation type="journal article" date="2009" name="Stand. Genomic Sci.">
        <title>Complete genome sequence of Desulfotomaculum acetoxidans type strain (5575).</title>
        <authorList>
            <person name="Spring S."/>
            <person name="Lapidus A."/>
            <person name="Schroder M."/>
            <person name="Gleim D."/>
            <person name="Sims D."/>
            <person name="Meincke L."/>
            <person name="Glavina Del Rio T."/>
            <person name="Tice H."/>
            <person name="Copeland A."/>
            <person name="Cheng J.F."/>
            <person name="Lucas S."/>
            <person name="Chen F."/>
            <person name="Nolan M."/>
            <person name="Bruce D."/>
            <person name="Goodwin L."/>
            <person name="Pitluck S."/>
            <person name="Ivanova N."/>
            <person name="Mavromatis K."/>
            <person name="Mikhailova N."/>
            <person name="Pati A."/>
            <person name="Chen A."/>
            <person name="Palaniappan K."/>
            <person name="Land M."/>
            <person name="Hauser L."/>
            <person name="Chang Y.J."/>
            <person name="Jeffries C.D."/>
            <person name="Chain P."/>
            <person name="Saunders E."/>
            <person name="Brettin T."/>
            <person name="Detter J.C."/>
            <person name="Goker M."/>
            <person name="Bristow J."/>
            <person name="Eisen J.A."/>
            <person name="Markowitz V."/>
            <person name="Hugenholtz P."/>
            <person name="Kyrpides N.C."/>
            <person name="Klenk H.P."/>
            <person name="Han C."/>
        </authorList>
    </citation>
    <scope>NUCLEOTIDE SEQUENCE [LARGE SCALE GENOMIC DNA]</scope>
    <source>
        <strain evidence="3">ATCC 49208 / DSM 771 / VKM B-1644</strain>
    </source>
</reference>
<dbReference type="PANTHER" id="PTHR47293">
    <property type="entry name" value="JACALIN-RELATED LECTIN 3"/>
    <property type="match status" value="1"/>
</dbReference>
<organism evidence="2 3">
    <name type="scientific">Desulfofarcimen acetoxidans (strain ATCC 49208 / DSM 771 / KCTC 5769 / VKM B-1644 / 5575)</name>
    <name type="common">Desulfotomaculum acetoxidans</name>
    <dbReference type="NCBI Taxonomy" id="485916"/>
    <lineage>
        <taxon>Bacteria</taxon>
        <taxon>Bacillati</taxon>
        <taxon>Bacillota</taxon>
        <taxon>Clostridia</taxon>
        <taxon>Eubacteriales</taxon>
        <taxon>Peptococcaceae</taxon>
        <taxon>Desulfofarcimen</taxon>
    </lineage>
</organism>
<dbReference type="SMART" id="SM00915">
    <property type="entry name" value="Jacalin"/>
    <property type="match status" value="2"/>
</dbReference>
<accession>C8W4X1</accession>
<dbReference type="InterPro" id="IPR001229">
    <property type="entry name" value="Jacalin-like_lectin_dom"/>
</dbReference>
<dbReference type="RefSeq" id="WP_015756044.1">
    <property type="nucleotide sequence ID" value="NC_013216.1"/>
</dbReference>
<dbReference type="Proteomes" id="UP000002217">
    <property type="component" value="Chromosome"/>
</dbReference>
<sequence>MFTVEKIKSFGTSGGGEFSDPTDIMNNYILREIKITDDDNNVHGIECTWKDIQGKQHSEPRRGGQWGGLNEEIVILDPDEYICKIEGTIGTGWRPLLNRIRFTTNKGNLFPKKKKYYGGATDGNNFTIDGLRLAGFYGRCGYGIDNIGFYSRVDKSEYLYFTDFVKSHEYGGDGGNPFTDNPPTDVPTHLKEIEFKYGNDLNDIRCKCRNQNGKMYVGEEHSGRWGDNYYIFLLDNDEVVTTVKGSLSKDKKGVRSLQLQTNKNRVSDIIGSNDGIDPFEIKANTVGFFGRAGCSIDKIGVLSGVPVKLEYYRMSVWIAPTTIPGPIPIKGDHTWVTGSDKSCWRGLGGNDPNYYCNPNRWTYNPNTNDYDYLPPPGCKGKLLEKGKGDMSKAALMAGREHNLVLIINGKPTNTGITMFHAGITYGLIGVCHQIANRVLLPSGITVDGAAGYNLSWWFFDVYGTYWRYANYYAFIGVLYKMVKDKYPNENLFLIIAQIILIADNVTKDPRGEFIQRCKDSGITPPIFAENKLLSQLFQLNDKYSPPTSARDSVIMHHSFHLEEVEIMLNYRNSKMLKPVSESVIRDIRDVIDQLLRPTDEEMAFSAALSHAANTNDLQSIGDLVSSNEYISNGVKALSQINSFALALQDKIEKILSPKDYEALFGYPSGERYYLINPFFFEKNYNTHIRN</sequence>
<dbReference type="Pfam" id="PF01419">
    <property type="entry name" value="Jacalin"/>
    <property type="match status" value="2"/>
</dbReference>
<protein>
    <recommendedName>
        <fullName evidence="1">Jacalin-type lectin domain-containing protein</fullName>
    </recommendedName>
</protein>
<dbReference type="EMBL" id="CP001720">
    <property type="protein sequence ID" value="ACV61323.1"/>
    <property type="molecule type" value="Genomic_DNA"/>
</dbReference>
<dbReference type="AlphaFoldDB" id="C8W4X1"/>
<evidence type="ECO:0000313" key="2">
    <source>
        <dbReference type="EMBL" id="ACV61323.1"/>
    </source>
</evidence>
<keyword evidence="3" id="KW-1185">Reference proteome</keyword>
<gene>
    <name evidence="2" type="ordered locus">Dtox_0374</name>
</gene>
<dbReference type="SUPFAM" id="SSF51101">
    <property type="entry name" value="Mannose-binding lectins"/>
    <property type="match status" value="2"/>
</dbReference>
<dbReference type="KEGG" id="dae:Dtox_0374"/>
<dbReference type="CDD" id="cd09612">
    <property type="entry name" value="Jacalin"/>
    <property type="match status" value="1"/>
</dbReference>
<name>C8W4X1_DESAS</name>
<dbReference type="PROSITE" id="PS51752">
    <property type="entry name" value="JACALIN_LECTIN"/>
    <property type="match status" value="2"/>
</dbReference>
<evidence type="ECO:0000259" key="1">
    <source>
        <dbReference type="PROSITE" id="PS51752"/>
    </source>
</evidence>
<feature type="domain" description="Jacalin-type lectin" evidence="1">
    <location>
        <begin position="164"/>
        <end position="305"/>
    </location>
</feature>
<dbReference type="PANTHER" id="PTHR47293:SF15">
    <property type="entry name" value="JACALIN-RELATED LECTIN 19"/>
    <property type="match status" value="1"/>
</dbReference>
<dbReference type="Gene3D" id="2.100.10.30">
    <property type="entry name" value="Jacalin-like lectin domain"/>
    <property type="match status" value="2"/>
</dbReference>